<proteinExistence type="predicted"/>
<gene>
    <name evidence="1" type="ORF">RFI_02831</name>
</gene>
<keyword evidence="2" id="KW-1185">Reference proteome</keyword>
<evidence type="ECO:0000313" key="2">
    <source>
        <dbReference type="Proteomes" id="UP000023152"/>
    </source>
</evidence>
<dbReference type="Proteomes" id="UP000023152">
    <property type="component" value="Unassembled WGS sequence"/>
</dbReference>
<sequence>RISTILKENGESSNSFEMQFVVYRNYDAPADMLLQTSTWESKPENLRNFMESIKADYGWGNEAIEIGLAHVNKETEKGSVSQVILIGDAPANTKQEVTEKREDLENGLGEDYWKKTKLFSNPTYYEDELAHLKEYSIPVHTFYVDQKAQQNFLQIATITEGRCEKLDINSQRGSSQLTDLVSEEVLRKVGGLKGGVLVEAYRAKFSKSYTS</sequence>
<evidence type="ECO:0000313" key="1">
    <source>
        <dbReference type="EMBL" id="ETO34262.1"/>
    </source>
</evidence>
<accession>X6P9F2</accession>
<protein>
    <recommendedName>
        <fullName evidence="3">VWFA domain-containing protein</fullName>
    </recommendedName>
</protein>
<dbReference type="AlphaFoldDB" id="X6P9F2"/>
<organism evidence="1 2">
    <name type="scientific">Reticulomyxa filosa</name>
    <dbReference type="NCBI Taxonomy" id="46433"/>
    <lineage>
        <taxon>Eukaryota</taxon>
        <taxon>Sar</taxon>
        <taxon>Rhizaria</taxon>
        <taxon>Retaria</taxon>
        <taxon>Foraminifera</taxon>
        <taxon>Monothalamids</taxon>
        <taxon>Reticulomyxidae</taxon>
        <taxon>Reticulomyxa</taxon>
    </lineage>
</organism>
<evidence type="ECO:0008006" key="3">
    <source>
        <dbReference type="Google" id="ProtNLM"/>
    </source>
</evidence>
<dbReference type="EMBL" id="ASPP01002725">
    <property type="protein sequence ID" value="ETO34262.1"/>
    <property type="molecule type" value="Genomic_DNA"/>
</dbReference>
<reference evidence="1 2" key="1">
    <citation type="journal article" date="2013" name="Curr. Biol.">
        <title>The Genome of the Foraminiferan Reticulomyxa filosa.</title>
        <authorList>
            <person name="Glockner G."/>
            <person name="Hulsmann N."/>
            <person name="Schleicher M."/>
            <person name="Noegel A.A."/>
            <person name="Eichinger L."/>
            <person name="Gallinger C."/>
            <person name="Pawlowski J."/>
            <person name="Sierra R."/>
            <person name="Euteneuer U."/>
            <person name="Pillet L."/>
            <person name="Moustafa A."/>
            <person name="Platzer M."/>
            <person name="Groth M."/>
            <person name="Szafranski K."/>
            <person name="Schliwa M."/>
        </authorList>
    </citation>
    <scope>NUCLEOTIDE SEQUENCE [LARGE SCALE GENOMIC DNA]</scope>
</reference>
<dbReference type="OrthoDB" id="10049489at2759"/>
<feature type="non-terminal residue" evidence="1">
    <location>
        <position position="1"/>
    </location>
</feature>
<comment type="caution">
    <text evidence="1">The sequence shown here is derived from an EMBL/GenBank/DDBJ whole genome shotgun (WGS) entry which is preliminary data.</text>
</comment>
<name>X6P9F2_RETFI</name>